<proteinExistence type="predicted"/>
<reference evidence="1" key="1">
    <citation type="submission" date="2022-06" db="EMBL/GenBank/DDBJ databases">
        <title>Phylogenomic reconstructions and comparative analyses of Kickxellomycotina fungi.</title>
        <authorList>
            <person name="Reynolds N.K."/>
            <person name="Stajich J.E."/>
            <person name="Barry K."/>
            <person name="Grigoriev I.V."/>
            <person name="Crous P."/>
            <person name="Smith M.E."/>
        </authorList>
    </citation>
    <scope>NUCLEOTIDE SEQUENCE</scope>
    <source>
        <strain evidence="1">RSA 2271</strain>
    </source>
</reference>
<dbReference type="EMBL" id="JAMZIH010005377">
    <property type="protein sequence ID" value="KAJ1675291.1"/>
    <property type="molecule type" value="Genomic_DNA"/>
</dbReference>
<comment type="caution">
    <text evidence="1">The sequence shown here is derived from an EMBL/GenBank/DDBJ whole genome shotgun (WGS) entry which is preliminary data.</text>
</comment>
<protein>
    <submittedName>
        <fullName evidence="1">Uncharacterized protein</fullName>
    </submittedName>
</protein>
<organism evidence="1 2">
    <name type="scientific">Spiromyces aspiralis</name>
    <dbReference type="NCBI Taxonomy" id="68401"/>
    <lineage>
        <taxon>Eukaryota</taxon>
        <taxon>Fungi</taxon>
        <taxon>Fungi incertae sedis</taxon>
        <taxon>Zoopagomycota</taxon>
        <taxon>Kickxellomycotina</taxon>
        <taxon>Kickxellomycetes</taxon>
        <taxon>Kickxellales</taxon>
        <taxon>Kickxellaceae</taxon>
        <taxon>Spiromyces</taxon>
    </lineage>
</organism>
<dbReference type="Proteomes" id="UP001145114">
    <property type="component" value="Unassembled WGS sequence"/>
</dbReference>
<name>A0ACC1HG16_9FUNG</name>
<evidence type="ECO:0000313" key="2">
    <source>
        <dbReference type="Proteomes" id="UP001145114"/>
    </source>
</evidence>
<sequence>MSQSLERKPVSTPRLVHMGPGGGHRRTPPSPEMLSRDDEQHIMGATSALISALWSVRAIDRTIELPMIELPYQVPSESEQLQFGIGPKDAWFLLTTTSLWLYAHAAFAGNIGRPLARRCGLTSFEHQQLFGMHLFNTIHCLALTVFAWRPGTKLLRFAWNAVLALALFLSLLVGKIKLCYLIACLVNVELLAFSLLGCLRMLSDAKLLVVALLVALTVTDAIVSSVVSLALGSVALMSPGHFSHSAGHRE</sequence>
<gene>
    <name evidence="1" type="ORF">EV182_001551</name>
</gene>
<accession>A0ACC1HG16</accession>
<evidence type="ECO:0000313" key="1">
    <source>
        <dbReference type="EMBL" id="KAJ1675291.1"/>
    </source>
</evidence>
<keyword evidence="2" id="KW-1185">Reference proteome</keyword>